<dbReference type="EMBL" id="CP058561">
    <property type="protein sequence ID" value="QUH30445.1"/>
    <property type="molecule type" value="Genomic_DNA"/>
</dbReference>
<dbReference type="SUPFAM" id="SSF51556">
    <property type="entry name" value="Metallo-dependent hydrolases"/>
    <property type="match status" value="1"/>
</dbReference>
<dbReference type="HAMAP" id="MF_01518">
    <property type="entry name" value="Adenine_deamin"/>
    <property type="match status" value="1"/>
</dbReference>
<dbReference type="AlphaFoldDB" id="A0A8J8SDG0"/>
<dbReference type="RefSeq" id="WP_212690611.1">
    <property type="nucleotide sequence ID" value="NZ_CP058561.1"/>
</dbReference>
<dbReference type="CDD" id="cd01295">
    <property type="entry name" value="AdeC"/>
    <property type="match status" value="1"/>
</dbReference>
<keyword evidence="3 6" id="KW-0378">Hydrolase</keyword>
<dbReference type="Proteomes" id="UP000677305">
    <property type="component" value="Chromosome"/>
</dbReference>
<comment type="similarity">
    <text evidence="1 6">Belongs to the metallo-dependent hydrolases superfamily. Adenine deaminase family.</text>
</comment>
<protein>
    <recommendedName>
        <fullName evidence="2 6">Adenine deaminase</fullName>
        <shortName evidence="6">Adenase</shortName>
        <shortName evidence="6">Adenine aminase</shortName>
        <ecNumber evidence="2 6">3.5.4.2</ecNumber>
    </recommendedName>
</protein>
<evidence type="ECO:0000256" key="5">
    <source>
        <dbReference type="ARBA" id="ARBA00047720"/>
    </source>
</evidence>
<dbReference type="InterPro" id="IPR026912">
    <property type="entry name" value="Adenine_deam_C"/>
</dbReference>
<dbReference type="Pfam" id="PF01979">
    <property type="entry name" value="Amidohydro_1"/>
    <property type="match status" value="1"/>
</dbReference>
<evidence type="ECO:0000259" key="8">
    <source>
        <dbReference type="Pfam" id="PF13382"/>
    </source>
</evidence>
<dbReference type="NCBIfam" id="TIGR01178">
    <property type="entry name" value="ade"/>
    <property type="match status" value="1"/>
</dbReference>
<dbReference type="Gene3D" id="2.30.40.10">
    <property type="entry name" value="Urease, subunit C, domain 1"/>
    <property type="match status" value="1"/>
</dbReference>
<dbReference type="GO" id="GO:0006146">
    <property type="term" value="P:adenine catabolic process"/>
    <property type="evidence" value="ECO:0007669"/>
    <property type="project" value="InterPro"/>
</dbReference>
<dbReference type="Pfam" id="PF13382">
    <property type="entry name" value="Adenine_deam_C"/>
    <property type="match status" value="1"/>
</dbReference>
<comment type="cofactor">
    <cofactor evidence="6">
        <name>Mn(2+)</name>
        <dbReference type="ChEBI" id="CHEBI:29035"/>
    </cofactor>
</comment>
<dbReference type="KEGG" id="vgu:HYG85_16640"/>
<dbReference type="PANTHER" id="PTHR11113:SF2">
    <property type="entry name" value="ADENINE DEAMINASE"/>
    <property type="match status" value="1"/>
</dbReference>
<proteinExistence type="inferred from homology"/>
<dbReference type="InterPro" id="IPR032466">
    <property type="entry name" value="Metal_Hydrolase"/>
</dbReference>
<evidence type="ECO:0000256" key="1">
    <source>
        <dbReference type="ARBA" id="ARBA00006773"/>
    </source>
</evidence>
<name>A0A8J8SDG0_9FIRM</name>
<dbReference type="SUPFAM" id="SSF51338">
    <property type="entry name" value="Composite domain of metallo-dependent hydrolases"/>
    <property type="match status" value="1"/>
</dbReference>
<dbReference type="InterPro" id="IPR006680">
    <property type="entry name" value="Amidohydro-rel"/>
</dbReference>
<dbReference type="InterPro" id="IPR011059">
    <property type="entry name" value="Metal-dep_hydrolase_composite"/>
</dbReference>
<organism evidence="9 10">
    <name type="scientific">Vallitalea guaymasensis</name>
    <dbReference type="NCBI Taxonomy" id="1185412"/>
    <lineage>
        <taxon>Bacteria</taxon>
        <taxon>Bacillati</taxon>
        <taxon>Bacillota</taxon>
        <taxon>Clostridia</taxon>
        <taxon>Lachnospirales</taxon>
        <taxon>Vallitaleaceae</taxon>
        <taxon>Vallitalea</taxon>
    </lineage>
</organism>
<dbReference type="EC" id="3.5.4.2" evidence="2 6"/>
<dbReference type="PANTHER" id="PTHR11113">
    <property type="entry name" value="N-ACETYLGLUCOSAMINE-6-PHOSPHATE DEACETYLASE"/>
    <property type="match status" value="1"/>
</dbReference>
<feature type="domain" description="Amidohydrolase-related" evidence="7">
    <location>
        <begin position="64"/>
        <end position="347"/>
    </location>
</feature>
<dbReference type="Gene3D" id="3.20.20.140">
    <property type="entry name" value="Metal-dependent hydrolases"/>
    <property type="match status" value="1"/>
</dbReference>
<reference evidence="9 10" key="1">
    <citation type="submission" date="2020-07" db="EMBL/GenBank/DDBJ databases">
        <title>Vallitalea guaymasensis genome.</title>
        <authorList>
            <person name="Postec A."/>
        </authorList>
    </citation>
    <scope>NUCLEOTIDE SEQUENCE [LARGE SCALE GENOMIC DNA]</scope>
    <source>
        <strain evidence="9 10">Ra1766G1</strain>
    </source>
</reference>
<feature type="domain" description="Adenine deaminase C-terminal" evidence="8">
    <location>
        <begin position="402"/>
        <end position="570"/>
    </location>
</feature>
<evidence type="ECO:0000256" key="6">
    <source>
        <dbReference type="HAMAP-Rule" id="MF_01518"/>
    </source>
</evidence>
<evidence type="ECO:0000313" key="10">
    <source>
        <dbReference type="Proteomes" id="UP000677305"/>
    </source>
</evidence>
<gene>
    <name evidence="6 9" type="primary">ade</name>
    <name evidence="9" type="ORF">HYG85_16640</name>
</gene>
<evidence type="ECO:0000256" key="4">
    <source>
        <dbReference type="ARBA" id="ARBA00023211"/>
    </source>
</evidence>
<dbReference type="InterPro" id="IPR006679">
    <property type="entry name" value="Adenine_deam"/>
</dbReference>
<evidence type="ECO:0000313" key="9">
    <source>
        <dbReference type="EMBL" id="QUH30445.1"/>
    </source>
</evidence>
<sequence length="579" mass="63706">MLVDRIKAATKEVKADLVINNVNIVDVFNLDTYISDIAIKDGYFVGIGEYKGKGELEVDGIGKTIIPGFVDGHLHIESSMVTPIQYSNAILPFGVTTIIADPHEIANVSGVDGIKYMMDMAKHVPLDVNIMLPSCVPATSVERGGAILKAKDLKPLYEEESVLGLAEVMDFPAVVSCNEDMIEKLEDAKNKNRIIDGHCAGFDINKLNAYATAGIKTDHESTTAEDLIERNRRGIHTLVRYGSVCKDLPNIIPSVNERNHRLLCFATDDKHLDELVTIGGVNYNVKLAIKSGLDPIIAISMATYNTCQCYKLHEKGAIAPGYIADFSIVDNIQGLNIIDVYKNGKLVVKDKKLIDEVSTNICKKPEKLIASINIPEIKKEDLIIDMKDHQKANVIEVINNGVVTKKSIEKVTTNAQGHFQPDIEKDQQKILVIERHRKTGNIGKGILKGLKLESGAIATTISHDSHNLIVVGTNDKDIMKAIEAIEEMQGGIVVVNDNEVLAKLNLEICGLITTRDSETVIKDLGKLNKMIKIIAPKVDINPLLTLSFMSLVVIPEIKVCEKGLFDFSTFDFIDIYVEE</sequence>
<evidence type="ECO:0000259" key="7">
    <source>
        <dbReference type="Pfam" id="PF01979"/>
    </source>
</evidence>
<dbReference type="GO" id="GO:0000034">
    <property type="term" value="F:adenine deaminase activity"/>
    <property type="evidence" value="ECO:0007669"/>
    <property type="project" value="UniProtKB-UniRule"/>
</dbReference>
<accession>A0A8J8SDG0</accession>
<keyword evidence="10" id="KW-1185">Reference proteome</keyword>
<comment type="catalytic activity">
    <reaction evidence="5 6">
        <text>adenine + H2O + H(+) = hypoxanthine + NH4(+)</text>
        <dbReference type="Rhea" id="RHEA:23688"/>
        <dbReference type="ChEBI" id="CHEBI:15377"/>
        <dbReference type="ChEBI" id="CHEBI:15378"/>
        <dbReference type="ChEBI" id="CHEBI:16708"/>
        <dbReference type="ChEBI" id="CHEBI:17368"/>
        <dbReference type="ChEBI" id="CHEBI:28938"/>
        <dbReference type="EC" id="3.5.4.2"/>
    </reaction>
</comment>
<keyword evidence="4 6" id="KW-0464">Manganese</keyword>
<evidence type="ECO:0000256" key="3">
    <source>
        <dbReference type="ARBA" id="ARBA00022801"/>
    </source>
</evidence>
<evidence type="ECO:0000256" key="2">
    <source>
        <dbReference type="ARBA" id="ARBA00012782"/>
    </source>
</evidence>